<evidence type="ECO:0000313" key="2">
    <source>
        <dbReference type="EMBL" id="KAF9482862.1"/>
    </source>
</evidence>
<feature type="region of interest" description="Disordered" evidence="1">
    <location>
        <begin position="58"/>
        <end position="107"/>
    </location>
</feature>
<protein>
    <submittedName>
        <fullName evidence="2">Uncharacterized protein</fullName>
    </submittedName>
</protein>
<organism evidence="2 3">
    <name type="scientific">Pholiota conissans</name>
    <dbReference type="NCBI Taxonomy" id="109636"/>
    <lineage>
        <taxon>Eukaryota</taxon>
        <taxon>Fungi</taxon>
        <taxon>Dikarya</taxon>
        <taxon>Basidiomycota</taxon>
        <taxon>Agaricomycotina</taxon>
        <taxon>Agaricomycetes</taxon>
        <taxon>Agaricomycetidae</taxon>
        <taxon>Agaricales</taxon>
        <taxon>Agaricineae</taxon>
        <taxon>Strophariaceae</taxon>
        <taxon>Pholiota</taxon>
    </lineage>
</organism>
<evidence type="ECO:0000313" key="3">
    <source>
        <dbReference type="Proteomes" id="UP000807469"/>
    </source>
</evidence>
<dbReference type="EMBL" id="MU155160">
    <property type="protein sequence ID" value="KAF9482862.1"/>
    <property type="molecule type" value="Genomic_DNA"/>
</dbReference>
<proteinExistence type="predicted"/>
<accession>A0A9P5Z762</accession>
<dbReference type="AlphaFoldDB" id="A0A9P5Z762"/>
<sequence>MPPLTISAEPATTGPGSTSSSAPSHVIGRITLPFTSSGNADFKNLPEYAAAIQAESDYNIPKSGDDERNSPTDTLLKSFTHTSWTSPEDKVNNRLSGSGSDSKVVPLPPSPSELEYFSDSWPIDTVFVVLQEKKTNNAEHINVKSSKATTR</sequence>
<comment type="caution">
    <text evidence="2">The sequence shown here is derived from an EMBL/GenBank/DDBJ whole genome shotgun (WGS) entry which is preliminary data.</text>
</comment>
<reference evidence="2" key="1">
    <citation type="submission" date="2020-11" db="EMBL/GenBank/DDBJ databases">
        <authorList>
            <consortium name="DOE Joint Genome Institute"/>
            <person name="Ahrendt S."/>
            <person name="Riley R."/>
            <person name="Andreopoulos W."/>
            <person name="Labutti K."/>
            <person name="Pangilinan J."/>
            <person name="Ruiz-Duenas F.J."/>
            <person name="Barrasa J.M."/>
            <person name="Sanchez-Garcia M."/>
            <person name="Camarero S."/>
            <person name="Miyauchi S."/>
            <person name="Serrano A."/>
            <person name="Linde D."/>
            <person name="Babiker R."/>
            <person name="Drula E."/>
            <person name="Ayuso-Fernandez I."/>
            <person name="Pacheco R."/>
            <person name="Padilla G."/>
            <person name="Ferreira P."/>
            <person name="Barriuso J."/>
            <person name="Kellner H."/>
            <person name="Castanera R."/>
            <person name="Alfaro M."/>
            <person name="Ramirez L."/>
            <person name="Pisabarro A.G."/>
            <person name="Kuo A."/>
            <person name="Tritt A."/>
            <person name="Lipzen A."/>
            <person name="He G."/>
            <person name="Yan M."/>
            <person name="Ng V."/>
            <person name="Cullen D."/>
            <person name="Martin F."/>
            <person name="Rosso M.-N."/>
            <person name="Henrissat B."/>
            <person name="Hibbett D."/>
            <person name="Martinez A.T."/>
            <person name="Grigoriev I.V."/>
        </authorList>
    </citation>
    <scope>NUCLEOTIDE SEQUENCE</scope>
    <source>
        <strain evidence="2">CIRM-BRFM 674</strain>
    </source>
</reference>
<feature type="region of interest" description="Disordered" evidence="1">
    <location>
        <begin position="1"/>
        <end position="25"/>
    </location>
</feature>
<evidence type="ECO:0000256" key="1">
    <source>
        <dbReference type="SAM" id="MobiDB-lite"/>
    </source>
</evidence>
<dbReference type="Proteomes" id="UP000807469">
    <property type="component" value="Unassembled WGS sequence"/>
</dbReference>
<gene>
    <name evidence="2" type="ORF">BDN70DRAFT_929669</name>
</gene>
<keyword evidence="3" id="KW-1185">Reference proteome</keyword>
<feature type="compositionally biased region" description="Polar residues" evidence="1">
    <location>
        <begin position="71"/>
        <end position="86"/>
    </location>
</feature>
<feature type="compositionally biased region" description="Low complexity" evidence="1">
    <location>
        <begin position="10"/>
        <end position="24"/>
    </location>
</feature>
<name>A0A9P5Z762_9AGAR</name>